<accession>A0A8H6J853</accession>
<protein>
    <submittedName>
        <fullName evidence="2">Uncharacterized protein</fullName>
    </submittedName>
</protein>
<comment type="caution">
    <text evidence="2">The sequence shown here is derived from an EMBL/GenBank/DDBJ whole genome shotgun (WGS) entry which is preliminary data.</text>
</comment>
<feature type="compositionally biased region" description="Low complexity" evidence="1">
    <location>
        <begin position="1"/>
        <end position="14"/>
    </location>
</feature>
<evidence type="ECO:0000256" key="1">
    <source>
        <dbReference type="SAM" id="MobiDB-lite"/>
    </source>
</evidence>
<reference evidence="2 3" key="1">
    <citation type="journal article" date="2020" name="Phytopathology">
        <title>Genome Sequence Resources of Colletotrichum truncatum, C. plurivorum, C. musicola, and C. sojae: Four Species Pathogenic to Soybean (Glycine max).</title>
        <authorList>
            <person name="Rogerio F."/>
            <person name="Boufleur T.R."/>
            <person name="Ciampi-Guillardi M."/>
            <person name="Sukno S.A."/>
            <person name="Thon M.R."/>
            <person name="Massola Junior N.S."/>
            <person name="Baroncelli R."/>
        </authorList>
    </citation>
    <scope>NUCLEOTIDE SEQUENCE [LARGE SCALE GENOMIC DNA]</scope>
    <source>
        <strain evidence="2 3">LFN0009</strain>
    </source>
</reference>
<feature type="region of interest" description="Disordered" evidence="1">
    <location>
        <begin position="1"/>
        <end position="40"/>
    </location>
</feature>
<dbReference type="EMBL" id="WIGN01000128">
    <property type="protein sequence ID" value="KAF6807881.1"/>
    <property type="molecule type" value="Genomic_DNA"/>
</dbReference>
<proteinExistence type="predicted"/>
<dbReference type="AlphaFoldDB" id="A0A8H6J853"/>
<organism evidence="2 3">
    <name type="scientific">Colletotrichum sojae</name>
    <dbReference type="NCBI Taxonomy" id="2175907"/>
    <lineage>
        <taxon>Eukaryota</taxon>
        <taxon>Fungi</taxon>
        <taxon>Dikarya</taxon>
        <taxon>Ascomycota</taxon>
        <taxon>Pezizomycotina</taxon>
        <taxon>Sordariomycetes</taxon>
        <taxon>Hypocreomycetidae</taxon>
        <taxon>Glomerellales</taxon>
        <taxon>Glomerellaceae</taxon>
        <taxon>Colletotrichum</taxon>
        <taxon>Colletotrichum orchidearum species complex</taxon>
    </lineage>
</organism>
<evidence type="ECO:0000313" key="3">
    <source>
        <dbReference type="Proteomes" id="UP000652219"/>
    </source>
</evidence>
<keyword evidence="3" id="KW-1185">Reference proteome</keyword>
<dbReference type="Proteomes" id="UP000652219">
    <property type="component" value="Unassembled WGS sequence"/>
</dbReference>
<sequence length="78" mass="8331">MPSLASSCSSLPAADIRRGEPTHETPKRNASSPESVAKLGVVDREIPPSLRWSFWANSDLEPPSWFLADPATGDGVAI</sequence>
<name>A0A8H6J853_9PEZI</name>
<evidence type="ECO:0000313" key="2">
    <source>
        <dbReference type="EMBL" id="KAF6807881.1"/>
    </source>
</evidence>
<feature type="compositionally biased region" description="Basic and acidic residues" evidence="1">
    <location>
        <begin position="15"/>
        <end position="27"/>
    </location>
</feature>
<gene>
    <name evidence="2" type="ORF">CSOJ01_07921</name>
</gene>